<protein>
    <recommendedName>
        <fullName evidence="1">Cap-specific mRNA (nucleoside-2'-O-)-methyltransferase 1</fullName>
        <ecNumber evidence="1">2.1.1.57</ecNumber>
    </recommendedName>
    <alternativeName>
        <fullName evidence="1">Cap1 2'O-ribose methyltransferase 1</fullName>
    </alternativeName>
</protein>
<keyword evidence="1" id="KW-0949">S-adenosyl-L-methionine</keyword>
<name>A0A819Z130_9BILA</name>
<dbReference type="InterPro" id="IPR029063">
    <property type="entry name" value="SAM-dependent_MTases_sf"/>
</dbReference>
<dbReference type="Proteomes" id="UP000663874">
    <property type="component" value="Unassembled WGS sequence"/>
</dbReference>
<proteinExistence type="predicted"/>
<comment type="catalytic activity">
    <reaction evidence="1">
        <text>a 5'-end (N(7)-methyl 5'-triphosphoguanosine)-ribonucleoside in mRNA + S-adenosyl-L-methionine = a 5'-end (N(7)-methyl 5'-triphosphoguanosine)-(2'-O-methyl-ribonucleoside) in mRNA + S-adenosyl-L-homocysteine + H(+)</text>
        <dbReference type="Rhea" id="RHEA:67020"/>
        <dbReference type="Rhea" id="RHEA-COMP:17167"/>
        <dbReference type="Rhea" id="RHEA-COMP:17168"/>
        <dbReference type="ChEBI" id="CHEBI:15378"/>
        <dbReference type="ChEBI" id="CHEBI:57856"/>
        <dbReference type="ChEBI" id="CHEBI:59789"/>
        <dbReference type="ChEBI" id="CHEBI:156461"/>
        <dbReference type="ChEBI" id="CHEBI:167609"/>
        <dbReference type="EC" id="2.1.1.57"/>
    </reaction>
</comment>
<dbReference type="EC" id="2.1.1.57" evidence="1"/>
<dbReference type="PROSITE" id="PS51613">
    <property type="entry name" value="SAM_MT_RRMJ"/>
    <property type="match status" value="1"/>
</dbReference>
<comment type="function">
    <text evidence="1">S-adenosyl-L-methionine-dependent methyltransferase that mediates RNA cap1 2'-O-ribose methylation to the 5'-cap structure of RNAs. Methylates the ribose of the first nucleotide of a m(7)GpppG-capped mRNA to produce m(7)GpppNmp (cap1).</text>
</comment>
<dbReference type="SUPFAM" id="SSF53335">
    <property type="entry name" value="S-adenosyl-L-methionine-dependent methyltransferases"/>
    <property type="match status" value="1"/>
</dbReference>
<dbReference type="GO" id="GO:0016556">
    <property type="term" value="P:mRNA modification"/>
    <property type="evidence" value="ECO:0007669"/>
    <property type="project" value="UniProtKB-UniRule"/>
</dbReference>
<dbReference type="EMBL" id="CAJOBE010013581">
    <property type="protein sequence ID" value="CAF4166892.1"/>
    <property type="molecule type" value="Genomic_DNA"/>
</dbReference>
<dbReference type="PANTHER" id="PTHR16121">
    <property type="entry name" value="CAP-SPECIFIC MRNA (NUCLEOSIDE-2'-O-)-METHYLTRANSFERASE 1-RELATED"/>
    <property type="match status" value="1"/>
</dbReference>
<accession>A0A819Z130</accession>
<dbReference type="InterPro" id="IPR050851">
    <property type="entry name" value="mRNA_Cap_2O-Ribose_MeTrfase"/>
</dbReference>
<comment type="subcellular location">
    <subcellularLocation>
        <location evidence="1">Nucleus</location>
    </subcellularLocation>
</comment>
<sequence length="361" mass="41629">MEEARPRSNVYETIGQSIFLNRAAVKMANIDSVFGRMFTDPKTLNNQRSLVHPDEPFYFADICAGPDGFTFGFTLKGKSDFALQKFLAGTPETFDPYYDVKDLDGDGDIFKSENIDALQNYLNKCTMHNGVHTVIADRRFSVEEQENIQEILSKQLYLCQFLTALSILRPGGHFVCKLFDVFTPFSVGLVYLMYRTFNQISIHKPVTSRSANSERYIICKGLREDIRDIVRAYMYEINVLQNKCNANSEDNDVQSIVPMHILKGNKNFYEYIRDSNNQLSEHQIRNLRKIRAFLDNGIENVLLNTPNLYKNSVLDQHQIESLFDYRCVYSLDDPILLLSCGRSSVLAMELRNKDKQWIPLE</sequence>
<dbReference type="AlphaFoldDB" id="A0A819Z130"/>
<dbReference type="GO" id="GO:0004483">
    <property type="term" value="F:methyltransferase cap1 activity"/>
    <property type="evidence" value="ECO:0007669"/>
    <property type="project" value="UniProtKB-UniRule"/>
</dbReference>
<evidence type="ECO:0000313" key="3">
    <source>
        <dbReference type="EMBL" id="CAF4166892.1"/>
    </source>
</evidence>
<keyword evidence="1" id="KW-0808">Transferase</keyword>
<dbReference type="GO" id="GO:0032259">
    <property type="term" value="P:methylation"/>
    <property type="evidence" value="ECO:0007669"/>
    <property type="project" value="UniProtKB-KW"/>
</dbReference>
<feature type="domain" description="RrmJ-type SAM-dependent 2'-O-MTase" evidence="2">
    <location>
        <begin position="18"/>
        <end position="223"/>
    </location>
</feature>
<keyword evidence="1" id="KW-0506">mRNA capping</keyword>
<dbReference type="GO" id="GO:0005737">
    <property type="term" value="C:cytoplasm"/>
    <property type="evidence" value="ECO:0007669"/>
    <property type="project" value="TreeGrafter"/>
</dbReference>
<keyword evidence="1" id="KW-0489">Methyltransferase</keyword>
<dbReference type="GO" id="GO:0006370">
    <property type="term" value="P:7-methylguanosine mRNA capping"/>
    <property type="evidence" value="ECO:0007669"/>
    <property type="project" value="UniProtKB-UniRule"/>
</dbReference>
<dbReference type="GO" id="GO:0005634">
    <property type="term" value="C:nucleus"/>
    <property type="evidence" value="ECO:0007669"/>
    <property type="project" value="UniProtKB-SubCell"/>
</dbReference>
<dbReference type="InterPro" id="IPR025816">
    <property type="entry name" value="RrmJ-type_MeTrfase"/>
</dbReference>
<dbReference type="Gene3D" id="3.40.50.12760">
    <property type="match status" value="1"/>
</dbReference>
<gene>
    <name evidence="3" type="ORF">FNK824_LOCUS34482</name>
</gene>
<keyword evidence="1" id="KW-0507">mRNA processing</keyword>
<comment type="caution">
    <text evidence="3">The sequence shown here is derived from an EMBL/GenBank/DDBJ whole genome shotgun (WGS) entry which is preliminary data.</text>
</comment>
<evidence type="ECO:0000313" key="4">
    <source>
        <dbReference type="Proteomes" id="UP000663874"/>
    </source>
</evidence>
<reference evidence="3" key="1">
    <citation type="submission" date="2021-02" db="EMBL/GenBank/DDBJ databases">
        <authorList>
            <person name="Nowell W R."/>
        </authorList>
    </citation>
    <scope>NUCLEOTIDE SEQUENCE</scope>
</reference>
<dbReference type="Pfam" id="PF01728">
    <property type="entry name" value="FtsJ"/>
    <property type="match status" value="1"/>
</dbReference>
<keyword evidence="1" id="KW-0539">Nucleus</keyword>
<dbReference type="InterPro" id="IPR002877">
    <property type="entry name" value="RNA_MeTrfase_FtsJ_dom"/>
</dbReference>
<evidence type="ECO:0000259" key="2">
    <source>
        <dbReference type="PROSITE" id="PS51613"/>
    </source>
</evidence>
<dbReference type="PANTHER" id="PTHR16121:SF0">
    <property type="entry name" value="CAP-SPECIFIC MRNA (NUCLEOSIDE-2'-O-)-METHYLTRANSFERASE 1"/>
    <property type="match status" value="1"/>
</dbReference>
<evidence type="ECO:0000256" key="1">
    <source>
        <dbReference type="RuleBase" id="RU368012"/>
    </source>
</evidence>
<dbReference type="GO" id="GO:0003676">
    <property type="term" value="F:nucleic acid binding"/>
    <property type="evidence" value="ECO:0007669"/>
    <property type="project" value="UniProtKB-UniRule"/>
</dbReference>
<organism evidence="3 4">
    <name type="scientific">Rotaria sordida</name>
    <dbReference type="NCBI Taxonomy" id="392033"/>
    <lineage>
        <taxon>Eukaryota</taxon>
        <taxon>Metazoa</taxon>
        <taxon>Spiralia</taxon>
        <taxon>Gnathifera</taxon>
        <taxon>Rotifera</taxon>
        <taxon>Eurotatoria</taxon>
        <taxon>Bdelloidea</taxon>
        <taxon>Philodinida</taxon>
        <taxon>Philodinidae</taxon>
        <taxon>Rotaria</taxon>
    </lineage>
</organism>